<organism evidence="1 2">
    <name type="scientific">Piloderma croceum (strain F 1598)</name>
    <dbReference type="NCBI Taxonomy" id="765440"/>
    <lineage>
        <taxon>Eukaryota</taxon>
        <taxon>Fungi</taxon>
        <taxon>Dikarya</taxon>
        <taxon>Basidiomycota</taxon>
        <taxon>Agaricomycotina</taxon>
        <taxon>Agaricomycetes</taxon>
        <taxon>Agaricomycetidae</taxon>
        <taxon>Atheliales</taxon>
        <taxon>Atheliaceae</taxon>
        <taxon>Piloderma</taxon>
    </lineage>
</organism>
<dbReference type="Proteomes" id="UP000054166">
    <property type="component" value="Unassembled WGS sequence"/>
</dbReference>
<sequence>MYARWAVNRDLGSSLWAYNSARTRLSLAQPSSLATQGTTAITYPTDEISRFAPFPFWILVSWFHLGGCPRASLLGERRPGGLFDLFPSLAIVWIRCRRTLGNTPSNSCALPYAVCWHVGERSVRLPIAELCTPFLRLRRFAKISVRIKQLFRIYHYHPSHYTILDLRRLMPNGLQ</sequence>
<gene>
    <name evidence="1" type="ORF">PILCRDRAFT_727440</name>
</gene>
<dbReference type="AlphaFoldDB" id="A0A0C3AI35"/>
<evidence type="ECO:0000313" key="1">
    <source>
        <dbReference type="EMBL" id="KIM73473.1"/>
    </source>
</evidence>
<keyword evidence="2" id="KW-1185">Reference proteome</keyword>
<evidence type="ECO:0000313" key="2">
    <source>
        <dbReference type="Proteomes" id="UP000054166"/>
    </source>
</evidence>
<dbReference type="InParanoid" id="A0A0C3AI35"/>
<reference evidence="2" key="2">
    <citation type="submission" date="2015-01" db="EMBL/GenBank/DDBJ databases">
        <title>Evolutionary Origins and Diversification of the Mycorrhizal Mutualists.</title>
        <authorList>
            <consortium name="DOE Joint Genome Institute"/>
            <consortium name="Mycorrhizal Genomics Consortium"/>
            <person name="Kohler A."/>
            <person name="Kuo A."/>
            <person name="Nagy L.G."/>
            <person name="Floudas D."/>
            <person name="Copeland A."/>
            <person name="Barry K.W."/>
            <person name="Cichocki N."/>
            <person name="Veneault-Fourrey C."/>
            <person name="LaButti K."/>
            <person name="Lindquist E.A."/>
            <person name="Lipzen A."/>
            <person name="Lundell T."/>
            <person name="Morin E."/>
            <person name="Murat C."/>
            <person name="Riley R."/>
            <person name="Ohm R."/>
            <person name="Sun H."/>
            <person name="Tunlid A."/>
            <person name="Henrissat B."/>
            <person name="Grigoriev I.V."/>
            <person name="Hibbett D.S."/>
            <person name="Martin F."/>
        </authorList>
    </citation>
    <scope>NUCLEOTIDE SEQUENCE [LARGE SCALE GENOMIC DNA]</scope>
    <source>
        <strain evidence="2">F 1598</strain>
    </source>
</reference>
<dbReference type="HOGENOM" id="CLU_1533157_0_0_1"/>
<proteinExistence type="predicted"/>
<accession>A0A0C3AI35</accession>
<name>A0A0C3AI35_PILCF</name>
<protein>
    <submittedName>
        <fullName evidence="1">Uncharacterized protein</fullName>
    </submittedName>
</protein>
<reference evidence="1 2" key="1">
    <citation type="submission" date="2014-04" db="EMBL/GenBank/DDBJ databases">
        <authorList>
            <consortium name="DOE Joint Genome Institute"/>
            <person name="Kuo A."/>
            <person name="Tarkka M."/>
            <person name="Buscot F."/>
            <person name="Kohler A."/>
            <person name="Nagy L.G."/>
            <person name="Floudas D."/>
            <person name="Copeland A."/>
            <person name="Barry K.W."/>
            <person name="Cichocki N."/>
            <person name="Veneault-Fourrey C."/>
            <person name="LaButti K."/>
            <person name="Lindquist E.A."/>
            <person name="Lipzen A."/>
            <person name="Lundell T."/>
            <person name="Morin E."/>
            <person name="Murat C."/>
            <person name="Sun H."/>
            <person name="Tunlid A."/>
            <person name="Henrissat B."/>
            <person name="Grigoriev I.V."/>
            <person name="Hibbett D.S."/>
            <person name="Martin F."/>
            <person name="Nordberg H.P."/>
            <person name="Cantor M.N."/>
            <person name="Hua S.X."/>
        </authorList>
    </citation>
    <scope>NUCLEOTIDE SEQUENCE [LARGE SCALE GENOMIC DNA]</scope>
    <source>
        <strain evidence="1 2">F 1598</strain>
    </source>
</reference>
<dbReference type="EMBL" id="KN833081">
    <property type="protein sequence ID" value="KIM73473.1"/>
    <property type="molecule type" value="Genomic_DNA"/>
</dbReference>